<dbReference type="WBParaSite" id="Hba_14619">
    <property type="protein sequence ID" value="Hba_14619"/>
    <property type="gene ID" value="Hba_14619"/>
</dbReference>
<accession>A0A1I7XAS7</accession>
<name>A0A1I7XAS7_HETBA</name>
<keyword evidence="1" id="KW-1185">Reference proteome</keyword>
<proteinExistence type="predicted"/>
<sequence length="60" mass="7092">MPGLCRTTIANIQAKSPDLNPIEKVWHQLKHYLRTEYKLVPKDTLIAGLHQFWKTRMTME</sequence>
<dbReference type="AlphaFoldDB" id="A0A1I7XAS7"/>
<dbReference type="InterPro" id="IPR036397">
    <property type="entry name" value="RNaseH_sf"/>
</dbReference>
<dbReference type="Gene3D" id="3.30.420.10">
    <property type="entry name" value="Ribonuclease H-like superfamily/Ribonuclease H"/>
    <property type="match status" value="1"/>
</dbReference>
<dbReference type="GO" id="GO:0003676">
    <property type="term" value="F:nucleic acid binding"/>
    <property type="evidence" value="ECO:0007669"/>
    <property type="project" value="InterPro"/>
</dbReference>
<evidence type="ECO:0000313" key="1">
    <source>
        <dbReference type="Proteomes" id="UP000095283"/>
    </source>
</evidence>
<organism evidence="1 2">
    <name type="scientific">Heterorhabditis bacteriophora</name>
    <name type="common">Entomopathogenic nematode worm</name>
    <dbReference type="NCBI Taxonomy" id="37862"/>
    <lineage>
        <taxon>Eukaryota</taxon>
        <taxon>Metazoa</taxon>
        <taxon>Ecdysozoa</taxon>
        <taxon>Nematoda</taxon>
        <taxon>Chromadorea</taxon>
        <taxon>Rhabditida</taxon>
        <taxon>Rhabditina</taxon>
        <taxon>Rhabditomorpha</taxon>
        <taxon>Strongyloidea</taxon>
        <taxon>Heterorhabditidae</taxon>
        <taxon>Heterorhabditis</taxon>
    </lineage>
</organism>
<reference evidence="2" key="1">
    <citation type="submission" date="2016-11" db="UniProtKB">
        <authorList>
            <consortium name="WormBaseParasite"/>
        </authorList>
    </citation>
    <scope>IDENTIFICATION</scope>
</reference>
<evidence type="ECO:0000313" key="2">
    <source>
        <dbReference type="WBParaSite" id="Hba_14619"/>
    </source>
</evidence>
<dbReference type="Proteomes" id="UP000095283">
    <property type="component" value="Unplaced"/>
</dbReference>
<protein>
    <submittedName>
        <fullName evidence="2">DDE_3 domain-containing protein</fullName>
    </submittedName>
</protein>